<dbReference type="GO" id="GO:0005524">
    <property type="term" value="F:ATP binding"/>
    <property type="evidence" value="ECO:0007669"/>
    <property type="project" value="UniProtKB-KW"/>
</dbReference>
<dbReference type="FunFam" id="3.40.1190.10:FF:000011">
    <property type="entry name" value="Folylpolyglutamate synthase/dihydrofolate synthase"/>
    <property type="match status" value="1"/>
</dbReference>
<protein>
    <recommendedName>
        <fullName evidence="3">tetrahydrofolate synthase</fullName>
        <ecNumber evidence="3">6.3.2.17</ecNumber>
    </recommendedName>
    <alternativeName>
        <fullName evidence="9">Tetrahydrofolylpolyglutamate synthase</fullName>
    </alternativeName>
</protein>
<evidence type="ECO:0000256" key="3">
    <source>
        <dbReference type="ARBA" id="ARBA00013025"/>
    </source>
</evidence>
<dbReference type="PIRSF" id="PIRSF001563">
    <property type="entry name" value="Folylpolyglu_synth"/>
    <property type="match status" value="1"/>
</dbReference>
<dbReference type="Gene3D" id="3.90.190.20">
    <property type="entry name" value="Mur ligase, C-terminal domain"/>
    <property type="match status" value="1"/>
</dbReference>
<dbReference type="InterPro" id="IPR013221">
    <property type="entry name" value="Mur_ligase_cen"/>
</dbReference>
<evidence type="ECO:0000313" key="14">
    <source>
        <dbReference type="EMBL" id="HJC44137.1"/>
    </source>
</evidence>
<comment type="similarity">
    <text evidence="2 11">Belongs to the folylpolyglutamate synthase family.</text>
</comment>
<evidence type="ECO:0000256" key="8">
    <source>
        <dbReference type="ARBA" id="ARBA00022842"/>
    </source>
</evidence>
<dbReference type="GO" id="GO:0008841">
    <property type="term" value="F:dihydrofolate synthase activity"/>
    <property type="evidence" value="ECO:0007669"/>
    <property type="project" value="TreeGrafter"/>
</dbReference>
<evidence type="ECO:0000256" key="10">
    <source>
        <dbReference type="ARBA" id="ARBA00047493"/>
    </source>
</evidence>
<evidence type="ECO:0000256" key="2">
    <source>
        <dbReference type="ARBA" id="ARBA00008276"/>
    </source>
</evidence>
<dbReference type="Pfam" id="PF08245">
    <property type="entry name" value="Mur_ligase_M"/>
    <property type="match status" value="1"/>
</dbReference>
<sequence>MTYSEAVDYILEIPKFTKKNDAVHTKTFLKYLGNPQESLKVIHVAGTNGKGSVCAYLDGMLRSEGKRTGLFTSPHLVKINERIAVDGEPVSDGEFCRAFDAALAAVKMMEAEGLSHPTFFEFLLGMALYTFRRSGTEYAVLETGLGGRLDATSAVEPPLVCVITSIGYDHMQYLGDTIEQIAAEKAGIIRPGVPVFYASSSEESDRVIEKTAEKNGSFCKKIGKDAYEILGIENKHIAFSCPSDYYGNTTWKLNNTGIYQPGNAVLAMEVMRYLFRENAHTARWRAVLSELKWAGRMEEILPEVYIDGAHNISAVEAFVQSIPEDGRGNIILFSAVKDKEYEKMAAVLCRDPRTDVYVVTHIDDSRGTGSEQLGDVFRKYTDRPVVVRESVKEALVWILEHRENRRVYCLGSLYLTGMIKELIQEVKSDAELRRRVKEI</sequence>
<dbReference type="PROSITE" id="PS01011">
    <property type="entry name" value="FOLYLPOLYGLU_SYNT_1"/>
    <property type="match status" value="1"/>
</dbReference>
<evidence type="ECO:0000256" key="6">
    <source>
        <dbReference type="ARBA" id="ARBA00022741"/>
    </source>
</evidence>
<dbReference type="InterPro" id="IPR036615">
    <property type="entry name" value="Mur_ligase_C_dom_sf"/>
</dbReference>
<keyword evidence="4 11" id="KW-0436">Ligase</keyword>
<keyword evidence="5" id="KW-0479">Metal-binding</keyword>
<dbReference type="EMBL" id="DWWI01000221">
    <property type="protein sequence ID" value="HJC44137.1"/>
    <property type="molecule type" value="Genomic_DNA"/>
</dbReference>
<evidence type="ECO:0000256" key="5">
    <source>
        <dbReference type="ARBA" id="ARBA00022723"/>
    </source>
</evidence>
<dbReference type="AlphaFoldDB" id="A0A9D2P623"/>
<dbReference type="GO" id="GO:0004326">
    <property type="term" value="F:tetrahydrofolylpolyglutamate synthase activity"/>
    <property type="evidence" value="ECO:0007669"/>
    <property type="project" value="UniProtKB-EC"/>
</dbReference>
<dbReference type="PANTHER" id="PTHR11136">
    <property type="entry name" value="FOLYLPOLYGLUTAMATE SYNTHASE-RELATED"/>
    <property type="match status" value="1"/>
</dbReference>
<proteinExistence type="inferred from homology"/>
<comment type="caution">
    <text evidence="14">The sequence shown here is derived from an EMBL/GenBank/DDBJ whole genome shotgun (WGS) entry which is preliminary data.</text>
</comment>
<dbReference type="PANTHER" id="PTHR11136:SF0">
    <property type="entry name" value="DIHYDROFOLATE SYNTHETASE-RELATED"/>
    <property type="match status" value="1"/>
</dbReference>
<dbReference type="GO" id="GO:0005737">
    <property type="term" value="C:cytoplasm"/>
    <property type="evidence" value="ECO:0007669"/>
    <property type="project" value="TreeGrafter"/>
</dbReference>
<evidence type="ECO:0000259" key="13">
    <source>
        <dbReference type="Pfam" id="PF08245"/>
    </source>
</evidence>
<reference evidence="14" key="2">
    <citation type="submission" date="2021-04" db="EMBL/GenBank/DDBJ databases">
        <authorList>
            <person name="Gilroy R."/>
        </authorList>
    </citation>
    <scope>NUCLEOTIDE SEQUENCE</scope>
    <source>
        <strain evidence="14">CHK165-2605</strain>
    </source>
</reference>
<dbReference type="NCBIfam" id="TIGR01499">
    <property type="entry name" value="folC"/>
    <property type="match status" value="1"/>
</dbReference>
<dbReference type="SUPFAM" id="SSF53623">
    <property type="entry name" value="MurD-like peptide ligases, catalytic domain"/>
    <property type="match status" value="1"/>
</dbReference>
<comment type="cofactor">
    <cofactor evidence="1">
        <name>Mg(2+)</name>
        <dbReference type="ChEBI" id="CHEBI:18420"/>
    </cofactor>
</comment>
<evidence type="ECO:0000259" key="12">
    <source>
        <dbReference type="Pfam" id="PF02875"/>
    </source>
</evidence>
<evidence type="ECO:0000256" key="9">
    <source>
        <dbReference type="ARBA" id="ARBA00030592"/>
    </source>
</evidence>
<feature type="domain" description="Mur ligase central" evidence="13">
    <location>
        <begin position="44"/>
        <end position="267"/>
    </location>
</feature>
<feature type="domain" description="Mur ligase C-terminal" evidence="12">
    <location>
        <begin position="295"/>
        <end position="412"/>
    </location>
</feature>
<keyword evidence="8" id="KW-0460">Magnesium</keyword>
<dbReference type="InterPro" id="IPR018109">
    <property type="entry name" value="Folylpolyglutamate_synth_CS"/>
</dbReference>
<comment type="catalytic activity">
    <reaction evidence="10">
        <text>(6S)-5,6,7,8-tetrahydrofolyl-(gamma-L-Glu)(n) + L-glutamate + ATP = (6S)-5,6,7,8-tetrahydrofolyl-(gamma-L-Glu)(n+1) + ADP + phosphate + H(+)</text>
        <dbReference type="Rhea" id="RHEA:10580"/>
        <dbReference type="Rhea" id="RHEA-COMP:14738"/>
        <dbReference type="Rhea" id="RHEA-COMP:14740"/>
        <dbReference type="ChEBI" id="CHEBI:15378"/>
        <dbReference type="ChEBI" id="CHEBI:29985"/>
        <dbReference type="ChEBI" id="CHEBI:30616"/>
        <dbReference type="ChEBI" id="CHEBI:43474"/>
        <dbReference type="ChEBI" id="CHEBI:141005"/>
        <dbReference type="ChEBI" id="CHEBI:456216"/>
        <dbReference type="EC" id="6.3.2.17"/>
    </reaction>
</comment>
<dbReference type="Gene3D" id="3.40.1190.10">
    <property type="entry name" value="Mur-like, catalytic domain"/>
    <property type="match status" value="1"/>
</dbReference>
<organism evidence="14 15">
    <name type="scientific">Candidatus Mediterraneibacter gallistercoris</name>
    <dbReference type="NCBI Taxonomy" id="2838671"/>
    <lineage>
        <taxon>Bacteria</taxon>
        <taxon>Bacillati</taxon>
        <taxon>Bacillota</taxon>
        <taxon>Clostridia</taxon>
        <taxon>Lachnospirales</taxon>
        <taxon>Lachnospiraceae</taxon>
        <taxon>Mediterraneibacter</taxon>
    </lineage>
</organism>
<dbReference type="InterPro" id="IPR001645">
    <property type="entry name" value="Folylpolyglutamate_synth"/>
</dbReference>
<evidence type="ECO:0000313" key="15">
    <source>
        <dbReference type="Proteomes" id="UP000823895"/>
    </source>
</evidence>
<dbReference type="GO" id="GO:0046872">
    <property type="term" value="F:metal ion binding"/>
    <property type="evidence" value="ECO:0007669"/>
    <property type="project" value="UniProtKB-KW"/>
</dbReference>
<dbReference type="Pfam" id="PF02875">
    <property type="entry name" value="Mur_ligase_C"/>
    <property type="match status" value="1"/>
</dbReference>
<dbReference type="InterPro" id="IPR004101">
    <property type="entry name" value="Mur_ligase_C"/>
</dbReference>
<dbReference type="SUPFAM" id="SSF53244">
    <property type="entry name" value="MurD-like peptide ligases, peptide-binding domain"/>
    <property type="match status" value="1"/>
</dbReference>
<evidence type="ECO:0000256" key="7">
    <source>
        <dbReference type="ARBA" id="ARBA00022840"/>
    </source>
</evidence>
<gene>
    <name evidence="14" type="ORF">H9756_10770</name>
</gene>
<dbReference type="Proteomes" id="UP000823895">
    <property type="component" value="Unassembled WGS sequence"/>
</dbReference>
<dbReference type="EC" id="6.3.2.17" evidence="3"/>
<evidence type="ECO:0000256" key="11">
    <source>
        <dbReference type="PIRNR" id="PIRNR001563"/>
    </source>
</evidence>
<name>A0A9D2P623_9FIRM</name>
<evidence type="ECO:0000256" key="1">
    <source>
        <dbReference type="ARBA" id="ARBA00001946"/>
    </source>
</evidence>
<reference evidence="14" key="1">
    <citation type="journal article" date="2021" name="PeerJ">
        <title>Extensive microbial diversity within the chicken gut microbiome revealed by metagenomics and culture.</title>
        <authorList>
            <person name="Gilroy R."/>
            <person name="Ravi A."/>
            <person name="Getino M."/>
            <person name="Pursley I."/>
            <person name="Horton D.L."/>
            <person name="Alikhan N.F."/>
            <person name="Baker D."/>
            <person name="Gharbi K."/>
            <person name="Hall N."/>
            <person name="Watson M."/>
            <person name="Adriaenssens E.M."/>
            <person name="Foster-Nyarko E."/>
            <person name="Jarju S."/>
            <person name="Secka A."/>
            <person name="Antonio M."/>
            <person name="Oren A."/>
            <person name="Chaudhuri R.R."/>
            <person name="La Ragione R."/>
            <person name="Hildebrand F."/>
            <person name="Pallen M.J."/>
        </authorList>
    </citation>
    <scope>NUCLEOTIDE SEQUENCE</scope>
    <source>
        <strain evidence="14">CHK165-2605</strain>
    </source>
</reference>
<keyword evidence="7 11" id="KW-0067">ATP-binding</keyword>
<evidence type="ECO:0000256" key="4">
    <source>
        <dbReference type="ARBA" id="ARBA00022598"/>
    </source>
</evidence>
<accession>A0A9D2P623</accession>
<keyword evidence="6 11" id="KW-0547">Nucleotide-binding</keyword>
<dbReference type="InterPro" id="IPR036565">
    <property type="entry name" value="Mur-like_cat_sf"/>
</dbReference>